<name>A0A377SUD7_9NEIS</name>
<evidence type="ECO:0000313" key="3">
    <source>
        <dbReference type="Proteomes" id="UP000255108"/>
    </source>
</evidence>
<reference evidence="1 3" key="1">
    <citation type="submission" date="2018-06" db="EMBL/GenBank/DDBJ databases">
        <authorList>
            <consortium name="Pathogen Informatics"/>
            <person name="Doyle S."/>
        </authorList>
    </citation>
    <scope>NUCLEOTIDE SEQUENCE [LARGE SCALE GENOMIC DNA]</scope>
    <source>
        <strain evidence="1 3">NCTC11159</strain>
    </source>
</reference>
<reference evidence="2 4" key="2">
    <citation type="submission" date="2019-03" db="EMBL/GenBank/DDBJ databases">
        <title>Genomic Encyclopedia of Type Strains, Phase IV (KMG-IV): sequencing the most valuable type-strain genomes for metagenomic binning, comparative biology and taxonomic classification.</title>
        <authorList>
            <person name="Goeker M."/>
        </authorList>
    </citation>
    <scope>NUCLEOTIDE SEQUENCE [LARGE SCALE GENOMIC DNA]</scope>
    <source>
        <strain evidence="2 4">DSM 3764</strain>
    </source>
</reference>
<dbReference type="OrthoDB" id="9178541at2"/>
<dbReference type="AlphaFoldDB" id="A0A377SUD7"/>
<dbReference type="Proteomes" id="UP000295794">
    <property type="component" value="Unassembled WGS sequence"/>
</dbReference>
<sequence>MHPAIINASKLILTGDISGAEKALSDIADQQGDYALAEILEDVPAKDLLAIMREYDSSKESVLSLLVTPEQFARAIVLDSQYGDRTKDKLRAMINVVIYKHSDAAEEYLEAIYENKPAGVETLADYFHDFHEDVFNFVLHASNTSVTLPFMNDDGSSTTDEIKEFFEVFHSAEHIIDKLKWNISRAEIADSDWKETIWVLFHELPDAFDHLILELQGRVLAKYLKAESKAPSNAMIEDLLKMIDLESDAEESAI</sequence>
<dbReference type="RefSeq" id="WP_115229884.1">
    <property type="nucleotide sequence ID" value="NZ_CAWOLO010000004.1"/>
</dbReference>
<protein>
    <submittedName>
        <fullName evidence="1">Uncharacterized protein</fullName>
    </submittedName>
</protein>
<evidence type="ECO:0000313" key="2">
    <source>
        <dbReference type="EMBL" id="TCU88150.1"/>
    </source>
</evidence>
<organism evidence="1 3">
    <name type="scientific">Iodobacter fluviatilis</name>
    <dbReference type="NCBI Taxonomy" id="537"/>
    <lineage>
        <taxon>Bacteria</taxon>
        <taxon>Pseudomonadati</taxon>
        <taxon>Pseudomonadota</taxon>
        <taxon>Betaproteobacteria</taxon>
        <taxon>Neisseriales</taxon>
        <taxon>Chitinibacteraceae</taxon>
        <taxon>Iodobacter</taxon>
    </lineage>
</organism>
<proteinExistence type="predicted"/>
<gene>
    <name evidence="2" type="ORF">EV682_104324</name>
    <name evidence="1" type="ORF">NCTC11159_04231</name>
</gene>
<evidence type="ECO:0000313" key="4">
    <source>
        <dbReference type="Proteomes" id="UP000295794"/>
    </source>
</evidence>
<evidence type="ECO:0000313" key="1">
    <source>
        <dbReference type="EMBL" id="STR45651.1"/>
    </source>
</evidence>
<keyword evidence="4" id="KW-1185">Reference proteome</keyword>
<dbReference type="EMBL" id="UGHR01000004">
    <property type="protein sequence ID" value="STR45651.1"/>
    <property type="molecule type" value="Genomic_DNA"/>
</dbReference>
<accession>A0A377SUD7</accession>
<dbReference type="EMBL" id="SMBT01000004">
    <property type="protein sequence ID" value="TCU88150.1"/>
    <property type="molecule type" value="Genomic_DNA"/>
</dbReference>
<dbReference type="Proteomes" id="UP000255108">
    <property type="component" value="Unassembled WGS sequence"/>
</dbReference>